<dbReference type="InterPro" id="IPR002347">
    <property type="entry name" value="SDR_fam"/>
</dbReference>
<evidence type="ECO:0000313" key="2">
    <source>
        <dbReference type="EMBL" id="GAA0268069.1"/>
    </source>
</evidence>
<dbReference type="Proteomes" id="UP001500967">
    <property type="component" value="Unassembled WGS sequence"/>
</dbReference>
<dbReference type="PRINTS" id="PR00080">
    <property type="entry name" value="SDRFAMILY"/>
</dbReference>
<comment type="caution">
    <text evidence="2">The sequence shown here is derived from an EMBL/GenBank/DDBJ whole genome shotgun (WGS) entry which is preliminary data.</text>
</comment>
<evidence type="ECO:0000256" key="1">
    <source>
        <dbReference type="ARBA" id="ARBA00006484"/>
    </source>
</evidence>
<proteinExistence type="inferred from homology"/>
<name>A0ABP3ENI8_9ACTN</name>
<evidence type="ECO:0000313" key="3">
    <source>
        <dbReference type="Proteomes" id="UP001500967"/>
    </source>
</evidence>
<dbReference type="SUPFAM" id="SSF51735">
    <property type="entry name" value="NAD(P)-binding Rossmann-fold domains"/>
    <property type="match status" value="1"/>
</dbReference>
<dbReference type="InterPro" id="IPR020904">
    <property type="entry name" value="Sc_DH/Rdtase_CS"/>
</dbReference>
<dbReference type="PRINTS" id="PR00081">
    <property type="entry name" value="GDHRDH"/>
</dbReference>
<keyword evidence="3" id="KW-1185">Reference proteome</keyword>
<accession>A0ABP3ENI8</accession>
<reference evidence="3" key="1">
    <citation type="journal article" date="2019" name="Int. J. Syst. Evol. Microbiol.">
        <title>The Global Catalogue of Microorganisms (GCM) 10K type strain sequencing project: providing services to taxonomists for standard genome sequencing and annotation.</title>
        <authorList>
            <consortium name="The Broad Institute Genomics Platform"/>
            <consortium name="The Broad Institute Genome Sequencing Center for Infectious Disease"/>
            <person name="Wu L."/>
            <person name="Ma J."/>
        </authorList>
    </citation>
    <scope>NUCLEOTIDE SEQUENCE [LARGE SCALE GENOMIC DNA]</scope>
    <source>
        <strain evidence="3">JCM 10425</strain>
    </source>
</reference>
<protein>
    <submittedName>
        <fullName evidence="2">3-oxoacyl-[acyl-carrier-protein] reductase</fullName>
    </submittedName>
</protein>
<comment type="similarity">
    <text evidence="1">Belongs to the short-chain dehydrogenases/reductases (SDR) family.</text>
</comment>
<dbReference type="Pfam" id="PF13561">
    <property type="entry name" value="adh_short_C2"/>
    <property type="match status" value="1"/>
</dbReference>
<gene>
    <name evidence="2" type="primary">fabG_3</name>
    <name evidence="2" type="ORF">GCM10009539_63720</name>
</gene>
<dbReference type="EMBL" id="BAAAGX010000028">
    <property type="protein sequence ID" value="GAA0268069.1"/>
    <property type="molecule type" value="Genomic_DNA"/>
</dbReference>
<dbReference type="InterPro" id="IPR036291">
    <property type="entry name" value="NAD(P)-bd_dom_sf"/>
</dbReference>
<dbReference type="PANTHER" id="PTHR42760:SF40">
    <property type="entry name" value="3-OXOACYL-[ACYL-CARRIER-PROTEIN] REDUCTASE, CHLOROPLASTIC"/>
    <property type="match status" value="1"/>
</dbReference>
<dbReference type="CDD" id="cd05233">
    <property type="entry name" value="SDR_c"/>
    <property type="match status" value="1"/>
</dbReference>
<dbReference type="Gene3D" id="3.40.50.720">
    <property type="entry name" value="NAD(P)-binding Rossmann-like Domain"/>
    <property type="match status" value="1"/>
</dbReference>
<dbReference type="PANTHER" id="PTHR42760">
    <property type="entry name" value="SHORT-CHAIN DEHYDROGENASES/REDUCTASES FAMILY MEMBER"/>
    <property type="match status" value="1"/>
</dbReference>
<dbReference type="PROSITE" id="PS00061">
    <property type="entry name" value="ADH_SHORT"/>
    <property type="match status" value="1"/>
</dbReference>
<organism evidence="2 3">
    <name type="scientific">Cryptosporangium japonicum</name>
    <dbReference type="NCBI Taxonomy" id="80872"/>
    <lineage>
        <taxon>Bacteria</taxon>
        <taxon>Bacillati</taxon>
        <taxon>Actinomycetota</taxon>
        <taxon>Actinomycetes</taxon>
        <taxon>Cryptosporangiales</taxon>
        <taxon>Cryptosporangiaceae</taxon>
        <taxon>Cryptosporangium</taxon>
    </lineage>
</organism>
<sequence length="252" mass="26433">MTRPVAVVTGGARGLGEAIAVRLAADGYDVVIADVLADLAEETAGRIERARGVAIDVRDDASVAAAVERVVDELGRIDVLVNNAGVVVRSASEDIDTEAWIRELDVNMGGTMRCSRAAYPHLRESPNPSIVNLASVGSSLGLNLRLGYTATKTGIVGMTRELAAEWGRRGIRVNAVAPGYMDTTMTRTGLAAGVLDEQLLLQHTPLGRLGRATEVAAAVSFLVSPDASFVTGVVLPVDGGFVIDGTFHRLDD</sequence>
<dbReference type="RefSeq" id="WP_344652633.1">
    <property type="nucleotide sequence ID" value="NZ_BAAAGX010000028.1"/>
</dbReference>